<proteinExistence type="predicted"/>
<protein>
    <submittedName>
        <fullName evidence="1">Uncharacterized protein</fullName>
    </submittedName>
</protein>
<sequence>MAKSDLTFERKASLILMAASRSYLGRGNYQYFSDEREGPMATDLRFLDATYVEETTSTSPAKEKALWRRICGSSSINSTHKTVTGSRISKKSVPVTEKRGEVRGTALSLPVDVPDWSMILKDELRENRRTVSDDDDFDDDLYGATWNVAGKSPPSGFNFEDWLHYVMKWVTGAPDSNVNVEGVDTTKLNALDVLPHEVGVVNLLTTNGISHCDDYLIDIGYVDHGACIDYIPSEGLHVGDSSLESPTVLLIHLQPALENTDCSELPERPSEPPCIFYMKTGKCKFGSTCKFLHPKDITITTEVEDGNGEAFTGVTGVNGIDVNAHDIRFVEDSWESPCAFKPDPPHLEGQLLVICIPPPYGTDSAWHGANLLSNSWKKQR</sequence>
<keyword evidence="2" id="KW-1185">Reference proteome</keyword>
<evidence type="ECO:0000313" key="2">
    <source>
        <dbReference type="Proteomes" id="UP001055811"/>
    </source>
</evidence>
<evidence type="ECO:0000313" key="1">
    <source>
        <dbReference type="EMBL" id="KAI3781108.1"/>
    </source>
</evidence>
<name>A0ACB9GD41_CICIN</name>
<dbReference type="EMBL" id="CM042010">
    <property type="protein sequence ID" value="KAI3781108.1"/>
    <property type="molecule type" value="Genomic_DNA"/>
</dbReference>
<dbReference type="Proteomes" id="UP001055811">
    <property type="component" value="Linkage Group LG02"/>
</dbReference>
<gene>
    <name evidence="1" type="ORF">L2E82_11109</name>
</gene>
<comment type="caution">
    <text evidence="1">The sequence shown here is derived from an EMBL/GenBank/DDBJ whole genome shotgun (WGS) entry which is preliminary data.</text>
</comment>
<reference evidence="2" key="1">
    <citation type="journal article" date="2022" name="Mol. Ecol. Resour.">
        <title>The genomes of chicory, endive, great burdock and yacon provide insights into Asteraceae palaeo-polyploidization history and plant inulin production.</title>
        <authorList>
            <person name="Fan W."/>
            <person name="Wang S."/>
            <person name="Wang H."/>
            <person name="Wang A."/>
            <person name="Jiang F."/>
            <person name="Liu H."/>
            <person name="Zhao H."/>
            <person name="Xu D."/>
            <person name="Zhang Y."/>
        </authorList>
    </citation>
    <scope>NUCLEOTIDE SEQUENCE [LARGE SCALE GENOMIC DNA]</scope>
    <source>
        <strain evidence="2">cv. Punajuju</strain>
    </source>
</reference>
<accession>A0ACB9GD41</accession>
<organism evidence="1 2">
    <name type="scientific">Cichorium intybus</name>
    <name type="common">Chicory</name>
    <dbReference type="NCBI Taxonomy" id="13427"/>
    <lineage>
        <taxon>Eukaryota</taxon>
        <taxon>Viridiplantae</taxon>
        <taxon>Streptophyta</taxon>
        <taxon>Embryophyta</taxon>
        <taxon>Tracheophyta</taxon>
        <taxon>Spermatophyta</taxon>
        <taxon>Magnoliopsida</taxon>
        <taxon>eudicotyledons</taxon>
        <taxon>Gunneridae</taxon>
        <taxon>Pentapetalae</taxon>
        <taxon>asterids</taxon>
        <taxon>campanulids</taxon>
        <taxon>Asterales</taxon>
        <taxon>Asteraceae</taxon>
        <taxon>Cichorioideae</taxon>
        <taxon>Cichorieae</taxon>
        <taxon>Cichoriinae</taxon>
        <taxon>Cichorium</taxon>
    </lineage>
</organism>
<reference evidence="1 2" key="2">
    <citation type="journal article" date="2022" name="Mol. Ecol. Resour.">
        <title>The genomes of chicory, endive, great burdock and yacon provide insights into Asteraceae paleo-polyploidization history and plant inulin production.</title>
        <authorList>
            <person name="Fan W."/>
            <person name="Wang S."/>
            <person name="Wang H."/>
            <person name="Wang A."/>
            <person name="Jiang F."/>
            <person name="Liu H."/>
            <person name="Zhao H."/>
            <person name="Xu D."/>
            <person name="Zhang Y."/>
        </authorList>
    </citation>
    <scope>NUCLEOTIDE SEQUENCE [LARGE SCALE GENOMIC DNA]</scope>
    <source>
        <strain evidence="2">cv. Punajuju</strain>
        <tissue evidence="1">Leaves</tissue>
    </source>
</reference>